<dbReference type="HOGENOM" id="CLU_2643454_0_0_1"/>
<sequence length="77" mass="8655">MLKFTHCPALVVRASIDSFRHLMGINIYNSTLVDWPLNAVISEVSHPFIKFITLVRVNMTQLPDGLLRPVPVGLIDI</sequence>
<keyword evidence="2" id="KW-1185">Reference proteome</keyword>
<organism evidence="1 2">
    <name type="scientific">Globisporangium ultimum (strain ATCC 200006 / CBS 805.95 / DAOM BR144)</name>
    <name type="common">Pythium ultimum</name>
    <dbReference type="NCBI Taxonomy" id="431595"/>
    <lineage>
        <taxon>Eukaryota</taxon>
        <taxon>Sar</taxon>
        <taxon>Stramenopiles</taxon>
        <taxon>Oomycota</taxon>
        <taxon>Peronosporomycetes</taxon>
        <taxon>Pythiales</taxon>
        <taxon>Pythiaceae</taxon>
        <taxon>Globisporangium</taxon>
    </lineage>
</organism>
<dbReference type="InParanoid" id="K3XB38"/>
<dbReference type="EMBL" id="GL376589">
    <property type="status" value="NOT_ANNOTATED_CDS"/>
    <property type="molecule type" value="Genomic_DNA"/>
</dbReference>
<name>K3XB38_GLOUD</name>
<dbReference type="Proteomes" id="UP000019132">
    <property type="component" value="Unassembled WGS sequence"/>
</dbReference>
<evidence type="ECO:0000313" key="1">
    <source>
        <dbReference type="EnsemblProtists" id="PYU1_T014437"/>
    </source>
</evidence>
<reference evidence="2" key="2">
    <citation type="submission" date="2010-04" db="EMBL/GenBank/DDBJ databases">
        <authorList>
            <person name="Buell R."/>
            <person name="Hamilton J."/>
            <person name="Hostetler J."/>
        </authorList>
    </citation>
    <scope>NUCLEOTIDE SEQUENCE [LARGE SCALE GENOMIC DNA]</scope>
    <source>
        <strain evidence="2">DAOM:BR144</strain>
    </source>
</reference>
<dbReference type="EnsemblProtists" id="PYU1_T014437">
    <property type="protein sequence ID" value="PYU1_T014437"/>
    <property type="gene ID" value="PYU1_G014406"/>
</dbReference>
<reference evidence="2" key="1">
    <citation type="journal article" date="2010" name="Genome Biol.">
        <title>Genome sequence of the necrotrophic plant pathogen Pythium ultimum reveals original pathogenicity mechanisms and effector repertoire.</title>
        <authorList>
            <person name="Levesque C.A."/>
            <person name="Brouwer H."/>
            <person name="Cano L."/>
            <person name="Hamilton J.P."/>
            <person name="Holt C."/>
            <person name="Huitema E."/>
            <person name="Raffaele S."/>
            <person name="Robideau G.P."/>
            <person name="Thines M."/>
            <person name="Win J."/>
            <person name="Zerillo M.M."/>
            <person name="Beakes G.W."/>
            <person name="Boore J.L."/>
            <person name="Busam D."/>
            <person name="Dumas B."/>
            <person name="Ferriera S."/>
            <person name="Fuerstenberg S.I."/>
            <person name="Gachon C.M."/>
            <person name="Gaulin E."/>
            <person name="Govers F."/>
            <person name="Grenville-Briggs L."/>
            <person name="Horner N."/>
            <person name="Hostetler J."/>
            <person name="Jiang R.H."/>
            <person name="Johnson J."/>
            <person name="Krajaejun T."/>
            <person name="Lin H."/>
            <person name="Meijer H.J."/>
            <person name="Moore B."/>
            <person name="Morris P."/>
            <person name="Phuntmart V."/>
            <person name="Puiu D."/>
            <person name="Shetty J."/>
            <person name="Stajich J.E."/>
            <person name="Tripathy S."/>
            <person name="Wawra S."/>
            <person name="van West P."/>
            <person name="Whitty B.R."/>
            <person name="Coutinho P.M."/>
            <person name="Henrissat B."/>
            <person name="Martin F."/>
            <person name="Thomas P.D."/>
            <person name="Tyler B.M."/>
            <person name="De Vries R.P."/>
            <person name="Kamoun S."/>
            <person name="Yandell M."/>
            <person name="Tisserat N."/>
            <person name="Buell C.R."/>
        </authorList>
    </citation>
    <scope>NUCLEOTIDE SEQUENCE</scope>
    <source>
        <strain evidence="2">DAOM:BR144</strain>
    </source>
</reference>
<dbReference type="AlphaFoldDB" id="K3XB38"/>
<accession>K3XB38</accession>
<proteinExistence type="predicted"/>
<evidence type="ECO:0000313" key="2">
    <source>
        <dbReference type="Proteomes" id="UP000019132"/>
    </source>
</evidence>
<dbReference type="VEuPathDB" id="FungiDB:PYU1_G014406"/>
<reference evidence="1" key="3">
    <citation type="submission" date="2015-02" db="UniProtKB">
        <authorList>
            <consortium name="EnsemblProtists"/>
        </authorList>
    </citation>
    <scope>IDENTIFICATION</scope>
    <source>
        <strain evidence="1">DAOM BR144</strain>
    </source>
</reference>
<protein>
    <submittedName>
        <fullName evidence="1">Uncharacterized protein</fullName>
    </submittedName>
</protein>
<dbReference type="OMA" id="KFTHCPA"/>